<feature type="compositionally biased region" description="Polar residues" evidence="1">
    <location>
        <begin position="27"/>
        <end position="37"/>
    </location>
</feature>
<reference evidence="3" key="1">
    <citation type="submission" date="2019-04" db="EMBL/GenBank/DDBJ databases">
        <authorList>
            <person name="Melise S."/>
            <person name="Noan J."/>
            <person name="Okalmin O."/>
        </authorList>
    </citation>
    <scope>NUCLEOTIDE SEQUENCE</scope>
    <source>
        <strain evidence="3">FN9</strain>
    </source>
</reference>
<name>A0A2H3GGZ6_GIBZA</name>
<dbReference type="SMART" id="SM00321">
    <property type="entry name" value="WSC"/>
    <property type="match status" value="1"/>
</dbReference>
<gene>
    <name evidence="3" type="ORF">FUG_LOCUS202872</name>
</gene>
<feature type="region of interest" description="Disordered" evidence="1">
    <location>
        <begin position="27"/>
        <end position="62"/>
    </location>
</feature>
<feature type="compositionally biased region" description="Low complexity" evidence="1">
    <location>
        <begin position="342"/>
        <end position="360"/>
    </location>
</feature>
<dbReference type="InterPro" id="IPR002889">
    <property type="entry name" value="WSC_carb-bd"/>
</dbReference>
<organism evidence="3">
    <name type="scientific">Gibberella zeae</name>
    <name type="common">Wheat head blight fungus</name>
    <name type="synonym">Fusarium graminearum</name>
    <dbReference type="NCBI Taxonomy" id="5518"/>
    <lineage>
        <taxon>Eukaryota</taxon>
        <taxon>Fungi</taxon>
        <taxon>Dikarya</taxon>
        <taxon>Ascomycota</taxon>
        <taxon>Pezizomycotina</taxon>
        <taxon>Sordariomycetes</taxon>
        <taxon>Hypocreomycetidae</taxon>
        <taxon>Hypocreales</taxon>
        <taxon>Nectriaceae</taxon>
        <taxon>Fusarium</taxon>
    </lineage>
</organism>
<feature type="compositionally biased region" description="Low complexity" evidence="1">
    <location>
        <begin position="38"/>
        <end position="61"/>
    </location>
</feature>
<proteinExistence type="predicted"/>
<evidence type="ECO:0000313" key="3">
    <source>
        <dbReference type="EMBL" id="VIO56235.1"/>
    </source>
</evidence>
<feature type="signal peptide" evidence="2">
    <location>
        <begin position="1"/>
        <end position="17"/>
    </location>
</feature>
<dbReference type="Pfam" id="PF01822">
    <property type="entry name" value="WSC"/>
    <property type="match status" value="1"/>
</dbReference>
<feature type="region of interest" description="Disordered" evidence="1">
    <location>
        <begin position="259"/>
        <end position="360"/>
    </location>
</feature>
<feature type="compositionally biased region" description="Polar residues" evidence="1">
    <location>
        <begin position="259"/>
        <end position="338"/>
    </location>
</feature>
<feature type="chain" id="PRO_5043859384" evidence="2">
    <location>
        <begin position="18"/>
        <end position="766"/>
    </location>
</feature>
<accession>A0A2H3GGZ6</accession>
<feature type="compositionally biased region" description="Low complexity" evidence="1">
    <location>
        <begin position="701"/>
        <end position="724"/>
    </location>
</feature>
<protein>
    <submittedName>
        <fullName evidence="3">Uncharacterized protein</fullName>
    </submittedName>
</protein>
<dbReference type="EMBL" id="CAAKMV010000123">
    <property type="protein sequence ID" value="VIO56235.1"/>
    <property type="molecule type" value="Genomic_DNA"/>
</dbReference>
<dbReference type="AlphaFoldDB" id="A0A2H3GGZ6"/>
<keyword evidence="2" id="KW-0732">Signal</keyword>
<feature type="compositionally biased region" description="Polar residues" evidence="1">
    <location>
        <begin position="690"/>
        <end position="700"/>
    </location>
</feature>
<evidence type="ECO:0000256" key="1">
    <source>
        <dbReference type="SAM" id="MobiDB-lite"/>
    </source>
</evidence>
<evidence type="ECO:0000256" key="2">
    <source>
        <dbReference type="SAM" id="SignalP"/>
    </source>
</evidence>
<dbReference type="OrthoDB" id="2019572at2759"/>
<feature type="compositionally biased region" description="Gly residues" evidence="1">
    <location>
        <begin position="725"/>
        <end position="736"/>
    </location>
</feature>
<feature type="compositionally biased region" description="Gly residues" evidence="1">
    <location>
        <begin position="669"/>
        <end position="679"/>
    </location>
</feature>
<dbReference type="PROSITE" id="PS51212">
    <property type="entry name" value="WSC"/>
    <property type="match status" value="1"/>
</dbReference>
<feature type="region of interest" description="Disordered" evidence="1">
    <location>
        <begin position="640"/>
        <end position="751"/>
    </location>
</feature>
<sequence length="766" mass="78830">MRLSSGLLLACASSAFGQFTRFSNTSTSAIETSTREPSSITGTTTSTEMTTTSLETATSPSVPDSIELDLRSFTLGQGASFYPPPDGNQILMHPVLSDQPLDRRASPFPPPPPPPPVTPYSFAAKIILPKIQPIPFPMRVAANVTMFCTDCRKNKREIRSPCVFEVLVNGEVISAEPIVSSSQGALSITTNPVGEKESYELVFRQTCNGEIIDALLSGVTIKGSAGANSKPIPPVNIGPETGSATTNSEGDTIVPTATDSAGFTTNSEGQTVFPTDTNSEGATTNSEGETVFPTETQTGDSTNSAGFTTNSQGETIFPTETQTDDSTNSAGFTTNSEGETVGPTGTATGTSPSSSSTSPAGFPSVISAFTLFGCVGSTVGFPTFELAESNGSMDLDACSILCEGRAYFGVYDTSCYCGDEVNAADTSRVNLDQCDIECPGDDNQFCGGESRADKLRARQNVSNSRLLTVYVATEAAITVTDSVAQTVTDQETVITTFTTTVTGATGITTQAITATLVCFSGKCYSTSSSYVTVYIFVGINSSECDGQWVYISEPCSCAGGQRYVPQFCTGGSCSGLKVYKVEECHDWYNYNSFFVPSDCTTCAEGRVMYQPWEKSWGTPDNCNGDVPVCNGYDCPSKPNGGGSHAGGKWNSTAPHGGSQNGTSRWSHGGSNGGSQGGSNGSSSSSHETPDGNSNDGSEGISSSGANGSPSGASGAGSQAGSHGSNSGGSQGSGTGGQPSTAPIVVSGAGKQTTGALGLLTILAALL</sequence>